<sequence length="121" mass="13591">MSWTEVEKARTTEEELSRIYRARFSSFIIVIVIGFSNGSTVTDASVSFNTESSPSIMEVTTTVSPAPTNLTTFARARVSLLSHVDLDNITIIPFVEEAEYKLQRHLNATIKITVKNIRRKP</sequence>
<proteinExistence type="predicted"/>
<accession>A0AAD7RC26</accession>
<evidence type="ECO:0000313" key="1">
    <source>
        <dbReference type="EMBL" id="KAJ8373407.1"/>
    </source>
</evidence>
<name>A0AAD7RC26_9TELE</name>
<organism evidence="1 2">
    <name type="scientific">Aldrovandia affinis</name>
    <dbReference type="NCBI Taxonomy" id="143900"/>
    <lineage>
        <taxon>Eukaryota</taxon>
        <taxon>Metazoa</taxon>
        <taxon>Chordata</taxon>
        <taxon>Craniata</taxon>
        <taxon>Vertebrata</taxon>
        <taxon>Euteleostomi</taxon>
        <taxon>Actinopterygii</taxon>
        <taxon>Neopterygii</taxon>
        <taxon>Teleostei</taxon>
        <taxon>Notacanthiformes</taxon>
        <taxon>Halosauridae</taxon>
        <taxon>Aldrovandia</taxon>
    </lineage>
</organism>
<protein>
    <submittedName>
        <fullName evidence="1">Uncharacterized protein</fullName>
    </submittedName>
</protein>
<reference evidence="1" key="1">
    <citation type="journal article" date="2023" name="Science">
        <title>Genome structures resolve the early diversification of teleost fishes.</title>
        <authorList>
            <person name="Parey E."/>
            <person name="Louis A."/>
            <person name="Montfort J."/>
            <person name="Bouchez O."/>
            <person name="Roques C."/>
            <person name="Iampietro C."/>
            <person name="Lluch J."/>
            <person name="Castinel A."/>
            <person name="Donnadieu C."/>
            <person name="Desvignes T."/>
            <person name="Floi Bucao C."/>
            <person name="Jouanno E."/>
            <person name="Wen M."/>
            <person name="Mejri S."/>
            <person name="Dirks R."/>
            <person name="Jansen H."/>
            <person name="Henkel C."/>
            <person name="Chen W.J."/>
            <person name="Zahm M."/>
            <person name="Cabau C."/>
            <person name="Klopp C."/>
            <person name="Thompson A.W."/>
            <person name="Robinson-Rechavi M."/>
            <person name="Braasch I."/>
            <person name="Lecointre G."/>
            <person name="Bobe J."/>
            <person name="Postlethwait J.H."/>
            <person name="Berthelot C."/>
            <person name="Roest Crollius H."/>
            <person name="Guiguen Y."/>
        </authorList>
    </citation>
    <scope>NUCLEOTIDE SEQUENCE</scope>
    <source>
        <strain evidence="1">NC1722</strain>
    </source>
</reference>
<gene>
    <name evidence="1" type="ORF">AAFF_G00265340</name>
</gene>
<comment type="caution">
    <text evidence="1">The sequence shown here is derived from an EMBL/GenBank/DDBJ whole genome shotgun (WGS) entry which is preliminary data.</text>
</comment>
<dbReference type="AlphaFoldDB" id="A0AAD7RC26"/>
<keyword evidence="2" id="KW-1185">Reference proteome</keyword>
<dbReference type="Proteomes" id="UP001221898">
    <property type="component" value="Unassembled WGS sequence"/>
</dbReference>
<evidence type="ECO:0000313" key="2">
    <source>
        <dbReference type="Proteomes" id="UP001221898"/>
    </source>
</evidence>
<dbReference type="EMBL" id="JAINUG010000362">
    <property type="protein sequence ID" value="KAJ8373407.1"/>
    <property type="molecule type" value="Genomic_DNA"/>
</dbReference>